<comment type="caution">
    <text evidence="2">The sequence shown here is derived from an EMBL/GenBank/DDBJ whole genome shotgun (WGS) entry which is preliminary data.</text>
</comment>
<feature type="transmembrane region" description="Helical" evidence="1">
    <location>
        <begin position="45"/>
        <end position="71"/>
    </location>
</feature>
<dbReference type="PANTHER" id="PTHR38598:SF1">
    <property type="entry name" value="INNER MEMBRANE PROTEIN YJCH"/>
    <property type="match status" value="1"/>
</dbReference>
<name>A0A4R6RNM9_9BURK</name>
<sequence length="122" mass="13342">MSAMPADADASVQILNKETQMSQDVYRRVESDPAFQQLVQRRGRLAVRLSLVVLGTYYAFMAVVAFAPGVFGQALFEGSTLTVGVPVGAALIAGSWLLTGLYVRRANTEFDQLTRDIVERNT</sequence>
<proteinExistence type="predicted"/>
<dbReference type="Proteomes" id="UP000294593">
    <property type="component" value="Unassembled WGS sequence"/>
</dbReference>
<dbReference type="AlphaFoldDB" id="A0A4R6RNM9"/>
<keyword evidence="3" id="KW-1185">Reference proteome</keyword>
<organism evidence="2 3">
    <name type="scientific">Aquabacterium commune</name>
    <dbReference type="NCBI Taxonomy" id="70586"/>
    <lineage>
        <taxon>Bacteria</taxon>
        <taxon>Pseudomonadati</taxon>
        <taxon>Pseudomonadota</taxon>
        <taxon>Betaproteobacteria</taxon>
        <taxon>Burkholderiales</taxon>
        <taxon>Aquabacterium</taxon>
    </lineage>
</organism>
<dbReference type="GO" id="GO:0005886">
    <property type="term" value="C:plasma membrane"/>
    <property type="evidence" value="ECO:0007669"/>
    <property type="project" value="TreeGrafter"/>
</dbReference>
<keyword evidence="1" id="KW-0472">Membrane</keyword>
<protein>
    <submittedName>
        <fullName evidence="2">Uncharacterized membrane protein (DUF485 family)</fullName>
    </submittedName>
</protein>
<dbReference type="PANTHER" id="PTHR38598">
    <property type="entry name" value="INNER MEMBRANE PROTEIN YJCH"/>
    <property type="match status" value="1"/>
</dbReference>
<evidence type="ECO:0000313" key="2">
    <source>
        <dbReference type="EMBL" id="TDP88339.1"/>
    </source>
</evidence>
<evidence type="ECO:0000256" key="1">
    <source>
        <dbReference type="SAM" id="Phobius"/>
    </source>
</evidence>
<evidence type="ECO:0000313" key="3">
    <source>
        <dbReference type="Proteomes" id="UP000294593"/>
    </source>
</evidence>
<dbReference type="Pfam" id="PF04341">
    <property type="entry name" value="DUF485"/>
    <property type="match status" value="1"/>
</dbReference>
<keyword evidence="1" id="KW-1133">Transmembrane helix</keyword>
<reference evidence="2 3" key="1">
    <citation type="submission" date="2019-03" db="EMBL/GenBank/DDBJ databases">
        <title>Genomic Encyclopedia of Type Strains, Phase IV (KMG-IV): sequencing the most valuable type-strain genomes for metagenomic binning, comparative biology and taxonomic classification.</title>
        <authorList>
            <person name="Goeker M."/>
        </authorList>
    </citation>
    <scope>NUCLEOTIDE SEQUENCE [LARGE SCALE GENOMIC DNA]</scope>
    <source>
        <strain evidence="2 3">DSM 11901</strain>
    </source>
</reference>
<keyword evidence="1" id="KW-0812">Transmembrane</keyword>
<gene>
    <name evidence="2" type="ORF">EV672_101485</name>
</gene>
<dbReference type="InterPro" id="IPR052959">
    <property type="entry name" value="Inner_membrane_assoc"/>
</dbReference>
<dbReference type="EMBL" id="SNXW01000001">
    <property type="protein sequence ID" value="TDP88339.1"/>
    <property type="molecule type" value="Genomic_DNA"/>
</dbReference>
<accession>A0A4R6RNM9</accession>
<dbReference type="InterPro" id="IPR007436">
    <property type="entry name" value="DUF485"/>
</dbReference>
<feature type="transmembrane region" description="Helical" evidence="1">
    <location>
        <begin position="83"/>
        <end position="103"/>
    </location>
</feature>